<protein>
    <submittedName>
        <fullName evidence="2">Uncharacterized protein</fullName>
    </submittedName>
</protein>
<dbReference type="Proteomes" id="UP001238540">
    <property type="component" value="Unassembled WGS sequence"/>
</dbReference>
<dbReference type="RefSeq" id="WP_170883559.1">
    <property type="nucleotide sequence ID" value="NZ_JAUFQC010000001.1"/>
</dbReference>
<keyword evidence="1" id="KW-0812">Transmembrane</keyword>
<evidence type="ECO:0000313" key="2">
    <source>
        <dbReference type="EMBL" id="MDN3608854.1"/>
    </source>
</evidence>
<feature type="transmembrane region" description="Helical" evidence="1">
    <location>
        <begin position="12"/>
        <end position="32"/>
    </location>
</feature>
<dbReference type="EMBL" id="JAUFQC010000001">
    <property type="protein sequence ID" value="MDN3608854.1"/>
    <property type="molecule type" value="Genomic_DNA"/>
</dbReference>
<dbReference type="PROSITE" id="PS51257">
    <property type="entry name" value="PROKAR_LIPOPROTEIN"/>
    <property type="match status" value="1"/>
</dbReference>
<evidence type="ECO:0000313" key="3">
    <source>
        <dbReference type="Proteomes" id="UP001238540"/>
    </source>
</evidence>
<accession>A0ABT8BQX4</accession>
<keyword evidence="3" id="KW-1185">Reference proteome</keyword>
<keyword evidence="1" id="KW-0472">Membrane</keyword>
<proteinExistence type="predicted"/>
<organism evidence="2 3">
    <name type="scientific">Vibrio ostreicida</name>
    <dbReference type="NCBI Taxonomy" id="526588"/>
    <lineage>
        <taxon>Bacteria</taxon>
        <taxon>Pseudomonadati</taxon>
        <taxon>Pseudomonadota</taxon>
        <taxon>Gammaproteobacteria</taxon>
        <taxon>Vibrionales</taxon>
        <taxon>Vibrionaceae</taxon>
        <taxon>Vibrio</taxon>
    </lineage>
</organism>
<keyword evidence="1" id="KW-1133">Transmembrane helix</keyword>
<evidence type="ECO:0000256" key="1">
    <source>
        <dbReference type="SAM" id="Phobius"/>
    </source>
</evidence>
<sequence length="53" mass="6050">MYKRKGSPIHVSQAGVIFLLSWFIACLSAWVLHNNASDHHTDYSPLPHVANYR</sequence>
<reference evidence="3" key="1">
    <citation type="journal article" date="2019" name="Int. J. Syst. Evol. Microbiol.">
        <title>The Global Catalogue of Microorganisms (GCM) 10K type strain sequencing project: providing services to taxonomists for standard genome sequencing and annotation.</title>
        <authorList>
            <consortium name="The Broad Institute Genomics Platform"/>
            <consortium name="The Broad Institute Genome Sequencing Center for Infectious Disease"/>
            <person name="Wu L."/>
            <person name="Ma J."/>
        </authorList>
    </citation>
    <scope>NUCLEOTIDE SEQUENCE [LARGE SCALE GENOMIC DNA]</scope>
    <source>
        <strain evidence="3">CECT 7398</strain>
    </source>
</reference>
<name>A0ABT8BQX4_9VIBR</name>
<gene>
    <name evidence="2" type="ORF">QWZ16_03740</name>
</gene>
<comment type="caution">
    <text evidence="2">The sequence shown here is derived from an EMBL/GenBank/DDBJ whole genome shotgun (WGS) entry which is preliminary data.</text>
</comment>